<evidence type="ECO:0000313" key="3">
    <source>
        <dbReference type="Proteomes" id="UP001461498"/>
    </source>
</evidence>
<feature type="region of interest" description="Disordered" evidence="1">
    <location>
        <begin position="1"/>
        <end position="21"/>
    </location>
</feature>
<sequence>MDHGNGTKTYITDGQLGRPPQAVGTPGTLLAPDRYEFYTFGKEGELVKKLMTLDQIQSLIAAAGGDDDDDLSDQPVYYHQPLVEAGDSEGVNKVLESVHNVLKGELEAAAAAGQHSGEVPLLPDQSWTILLPGNSIQLSLIFRNSGYNSEARGSGWNCDNLAC</sequence>
<gene>
    <name evidence="2" type="ORF">O3M35_005939</name>
</gene>
<evidence type="ECO:0000313" key="2">
    <source>
        <dbReference type="EMBL" id="KAK9508353.1"/>
    </source>
</evidence>
<dbReference type="Proteomes" id="UP001461498">
    <property type="component" value="Unassembled WGS sequence"/>
</dbReference>
<dbReference type="EMBL" id="JAPXFL010000003">
    <property type="protein sequence ID" value="KAK9508353.1"/>
    <property type="molecule type" value="Genomic_DNA"/>
</dbReference>
<comment type="caution">
    <text evidence="2">The sequence shown here is derived from an EMBL/GenBank/DDBJ whole genome shotgun (WGS) entry which is preliminary data.</text>
</comment>
<name>A0AAW1DGR5_9HEMI</name>
<dbReference type="AlphaFoldDB" id="A0AAW1DGR5"/>
<protein>
    <submittedName>
        <fullName evidence="2">Uncharacterized protein</fullName>
    </submittedName>
</protein>
<keyword evidence="3" id="KW-1185">Reference proteome</keyword>
<accession>A0AAW1DGR5</accession>
<proteinExistence type="predicted"/>
<organism evidence="2 3">
    <name type="scientific">Rhynocoris fuscipes</name>
    <dbReference type="NCBI Taxonomy" id="488301"/>
    <lineage>
        <taxon>Eukaryota</taxon>
        <taxon>Metazoa</taxon>
        <taxon>Ecdysozoa</taxon>
        <taxon>Arthropoda</taxon>
        <taxon>Hexapoda</taxon>
        <taxon>Insecta</taxon>
        <taxon>Pterygota</taxon>
        <taxon>Neoptera</taxon>
        <taxon>Paraneoptera</taxon>
        <taxon>Hemiptera</taxon>
        <taxon>Heteroptera</taxon>
        <taxon>Panheteroptera</taxon>
        <taxon>Cimicomorpha</taxon>
        <taxon>Reduviidae</taxon>
        <taxon>Harpactorinae</taxon>
        <taxon>Harpactorini</taxon>
        <taxon>Rhynocoris</taxon>
    </lineage>
</organism>
<reference evidence="2 3" key="1">
    <citation type="submission" date="2022-12" db="EMBL/GenBank/DDBJ databases">
        <title>Chromosome-level genome assembly of true bugs.</title>
        <authorList>
            <person name="Ma L."/>
            <person name="Li H."/>
        </authorList>
    </citation>
    <scope>NUCLEOTIDE SEQUENCE [LARGE SCALE GENOMIC DNA]</scope>
    <source>
        <strain evidence="2">Lab_2022b</strain>
    </source>
</reference>
<feature type="compositionally biased region" description="Polar residues" evidence="1">
    <location>
        <begin position="1"/>
        <end position="12"/>
    </location>
</feature>
<evidence type="ECO:0000256" key="1">
    <source>
        <dbReference type="SAM" id="MobiDB-lite"/>
    </source>
</evidence>